<evidence type="ECO:0000256" key="1">
    <source>
        <dbReference type="ARBA" id="ARBA00008645"/>
    </source>
</evidence>
<dbReference type="PANTHER" id="PTHR43039">
    <property type="entry name" value="ESTERASE-RELATED"/>
    <property type="match status" value="1"/>
</dbReference>
<dbReference type="EMBL" id="NBNE01017296">
    <property type="protein sequence ID" value="OWY92798.1"/>
    <property type="molecule type" value="Genomic_DNA"/>
</dbReference>
<reference evidence="4" key="1">
    <citation type="submission" date="2017-03" db="EMBL/GenBank/DDBJ databases">
        <title>Phytopthora megakarya and P. palmivora, two closely related causual agents of cacao black pod achieved similar genome size and gene model numbers by different mechanisms.</title>
        <authorList>
            <person name="Ali S."/>
            <person name="Shao J."/>
            <person name="Larry D.J."/>
            <person name="Kronmiller B."/>
            <person name="Shen D."/>
            <person name="Strem M.D."/>
            <person name="Melnick R.L."/>
            <person name="Guiltinan M.J."/>
            <person name="Tyler B.M."/>
            <person name="Meinhardt L.W."/>
            <person name="Bailey B.A."/>
        </authorList>
    </citation>
    <scope>NUCLEOTIDE SEQUENCE [LARGE SCALE GENOMIC DNA]</scope>
    <source>
        <strain evidence="4">zdho120</strain>
    </source>
</reference>
<evidence type="ECO:0000256" key="2">
    <source>
        <dbReference type="SAM" id="SignalP"/>
    </source>
</evidence>
<dbReference type="Gene3D" id="3.40.50.1820">
    <property type="entry name" value="alpha/beta hydrolase"/>
    <property type="match status" value="1"/>
</dbReference>
<dbReference type="Proteomes" id="UP000198211">
    <property type="component" value="Unassembled WGS sequence"/>
</dbReference>
<feature type="chain" id="PRO_5012985503" evidence="2">
    <location>
        <begin position="20"/>
        <end position="372"/>
    </location>
</feature>
<proteinExistence type="inferred from homology"/>
<keyword evidence="4" id="KW-1185">Reference proteome</keyword>
<comment type="similarity">
    <text evidence="1">Belongs to the AB hydrolase superfamily.</text>
</comment>
<evidence type="ECO:0000313" key="4">
    <source>
        <dbReference type="Proteomes" id="UP000198211"/>
    </source>
</evidence>
<dbReference type="InterPro" id="IPR029058">
    <property type="entry name" value="AB_hydrolase_fold"/>
</dbReference>
<organism evidence="3 4">
    <name type="scientific">Phytophthora megakarya</name>
    <dbReference type="NCBI Taxonomy" id="4795"/>
    <lineage>
        <taxon>Eukaryota</taxon>
        <taxon>Sar</taxon>
        <taxon>Stramenopiles</taxon>
        <taxon>Oomycota</taxon>
        <taxon>Peronosporomycetes</taxon>
        <taxon>Peronosporales</taxon>
        <taxon>Peronosporaceae</taxon>
        <taxon>Phytophthora</taxon>
    </lineage>
</organism>
<gene>
    <name evidence="3" type="ORF">PHMEG_00038049</name>
</gene>
<keyword evidence="2" id="KW-0732">Signal</keyword>
<feature type="signal peptide" evidence="2">
    <location>
        <begin position="1"/>
        <end position="19"/>
    </location>
</feature>
<name>A0A225UIH9_9STRA</name>
<feature type="non-terminal residue" evidence="3">
    <location>
        <position position="372"/>
    </location>
</feature>
<accession>A0A225UIH9</accession>
<sequence length="372" mass="40514">MHHLRVIVMAIVFTSVSTSISTTRHSLNGWYPCSEYTFSDEGSSTGSEAQCATYNAPLCYPGICKTSETVYQKVKIFVKRLPATIENPDTASNVWLIQGGPGFSSATLEADMITLHSQLDGKINVYTMDHRGTGRSTLLDCIAAQVTTTGSVFGGTIDPSEVPACAEDLHINYGDLASFSVTTAATDLATFISKYTNGHSTIVYGVSYGTMFAERLMHLTPPEVVGYVLDGVSTMARAPATKFAYFSNWDMDFHEVGDAFLALCDEDKDCKNRFQRRGLNTSLQMLIDNFDEDPYSTCAALVNSTQGLDTPTPSFGLRSALGSALMTSYARGLIPPVVYRLQRCSTDDVDVLTQFFNTVVATDNQKSQDSAY</sequence>
<comment type="caution">
    <text evidence="3">The sequence shown here is derived from an EMBL/GenBank/DDBJ whole genome shotgun (WGS) entry which is preliminary data.</text>
</comment>
<dbReference type="AlphaFoldDB" id="A0A225UIH9"/>
<protein>
    <submittedName>
        <fullName evidence="3">Uncharacterized protein</fullName>
    </submittedName>
</protein>
<dbReference type="STRING" id="4795.A0A225UIH9"/>
<dbReference type="OrthoDB" id="108093at2759"/>
<dbReference type="SUPFAM" id="SSF53474">
    <property type="entry name" value="alpha/beta-Hydrolases"/>
    <property type="match status" value="1"/>
</dbReference>
<evidence type="ECO:0000313" key="3">
    <source>
        <dbReference type="EMBL" id="OWY92798.1"/>
    </source>
</evidence>